<dbReference type="PANTHER" id="PTHR30097:SF4">
    <property type="entry name" value="SLR6042 PROTEIN"/>
    <property type="match status" value="1"/>
</dbReference>
<keyword evidence="1" id="KW-0813">Transport</keyword>
<evidence type="ECO:0000256" key="2">
    <source>
        <dbReference type="SAM" id="Phobius"/>
    </source>
</evidence>
<proteinExistence type="predicted"/>
<dbReference type="Gene3D" id="2.40.50.100">
    <property type="match status" value="1"/>
</dbReference>
<dbReference type="SUPFAM" id="SSF111369">
    <property type="entry name" value="HlyD-like secretion proteins"/>
    <property type="match status" value="1"/>
</dbReference>
<dbReference type="RefSeq" id="WP_250929250.1">
    <property type="nucleotide sequence ID" value="NZ_JAMQBK010000035.1"/>
</dbReference>
<keyword evidence="2" id="KW-0472">Membrane</keyword>
<evidence type="ECO:0000256" key="1">
    <source>
        <dbReference type="ARBA" id="ARBA00022448"/>
    </source>
</evidence>
<comment type="caution">
    <text evidence="3">The sequence shown here is derived from an EMBL/GenBank/DDBJ whole genome shotgun (WGS) entry which is preliminary data.</text>
</comment>
<organism evidence="3 4">
    <name type="scientific">Aporhodopirellula aestuarii</name>
    <dbReference type="NCBI Taxonomy" id="2950107"/>
    <lineage>
        <taxon>Bacteria</taxon>
        <taxon>Pseudomonadati</taxon>
        <taxon>Planctomycetota</taxon>
        <taxon>Planctomycetia</taxon>
        <taxon>Pirellulales</taxon>
        <taxon>Pirellulaceae</taxon>
        <taxon>Aporhodopirellula</taxon>
    </lineage>
</organism>
<dbReference type="Gene3D" id="2.40.30.170">
    <property type="match status" value="1"/>
</dbReference>
<name>A0ABT0U3X9_9BACT</name>
<dbReference type="Gene3D" id="1.10.287.470">
    <property type="entry name" value="Helix hairpin bin"/>
    <property type="match status" value="1"/>
</dbReference>
<gene>
    <name evidence="3" type="ORF">NB063_13480</name>
</gene>
<keyword evidence="2" id="KW-0812">Transmembrane</keyword>
<reference evidence="3 4" key="1">
    <citation type="journal article" date="2022" name="Syst. Appl. Microbiol.">
        <title>Rhodopirellula aestuarii sp. nov., a novel member of the genus Rhodopirellula isolated from brackish sediments collected in the Tagus River estuary, Portugal.</title>
        <authorList>
            <person name="Vitorino I.R."/>
            <person name="Klimek D."/>
            <person name="Calusinska M."/>
            <person name="Lobo-da-Cunha A."/>
            <person name="Vasconcelos V."/>
            <person name="Lage O.M."/>
        </authorList>
    </citation>
    <scope>NUCLEOTIDE SEQUENCE [LARGE SCALE GENOMIC DNA]</scope>
    <source>
        <strain evidence="3 4">ICT_H3.1</strain>
    </source>
</reference>
<accession>A0ABT0U3X9</accession>
<keyword evidence="2" id="KW-1133">Transmembrane helix</keyword>
<feature type="transmembrane region" description="Helical" evidence="2">
    <location>
        <begin position="190"/>
        <end position="210"/>
    </location>
</feature>
<sequence>MNGPPNSSDRQLQIGLFELERLRRTDSLADPVVRARGLCGEIARVADCDRVSFLAITSGEPSLVATSTTVSIDGRSREVAFLQRIAQRVREQRESVSSESPDDASLTDGPDCLEFLAVPVFSSDETTVDAVVVMQRFAPQSTGLADTIKPIESQIDAAAKAVIASWLSSSHPAASGVGSWWRRRSGLQRLAVFAMILVAWIVLLSIPVAFRLNVEGRLEPASSRGVYAPAAGTLLRLHVADGELVTAGTLLAEMSSNEIQMQYDRIVGELASAETELATLRLNQSDAGSARNVDGRENTGMQVMRNHSARQMVLRARIDSLKKQAELIRNVRESLSIRSKMDGRVMMRDDQSELVGQHVMQSQWLMQVVDTDSGYRAIVDLREKDFGYLSDMMSSTENPIVATLRLRSSPDVEFTGRTLAVADTVQIDERGMAVVEVTMGVADSLPDDLHLGATVTGILRVGHRSLGFVFFRPVIELLRSYGW</sequence>
<keyword evidence="4" id="KW-1185">Reference proteome</keyword>
<evidence type="ECO:0000313" key="3">
    <source>
        <dbReference type="EMBL" id="MCM2371617.1"/>
    </source>
</evidence>
<dbReference type="Proteomes" id="UP001202961">
    <property type="component" value="Unassembled WGS sequence"/>
</dbReference>
<dbReference type="EMBL" id="JAMQBK010000035">
    <property type="protein sequence ID" value="MCM2371617.1"/>
    <property type="molecule type" value="Genomic_DNA"/>
</dbReference>
<evidence type="ECO:0000313" key="4">
    <source>
        <dbReference type="Proteomes" id="UP001202961"/>
    </source>
</evidence>
<dbReference type="InterPro" id="IPR051909">
    <property type="entry name" value="MFP_Cation_Efflux"/>
</dbReference>
<dbReference type="PANTHER" id="PTHR30097">
    <property type="entry name" value="CATION EFFLUX SYSTEM PROTEIN CUSB"/>
    <property type="match status" value="1"/>
</dbReference>
<protein>
    <submittedName>
        <fullName evidence="3">Efflux RND transporter periplasmic adaptor subunit</fullName>
    </submittedName>
</protein>